<dbReference type="PRINTS" id="PR00705">
    <property type="entry name" value="PAPAIN"/>
</dbReference>
<dbReference type="PROSITE" id="PS00139">
    <property type="entry name" value="THIOL_PROTEASE_CYS"/>
    <property type="match status" value="1"/>
</dbReference>
<dbReference type="AlphaFoldDB" id="A0A914C9A4"/>
<comment type="similarity">
    <text evidence="1">Belongs to the peptidase C1 family.</text>
</comment>
<dbReference type="InterPro" id="IPR000169">
    <property type="entry name" value="Pept_cys_AS"/>
</dbReference>
<evidence type="ECO:0000256" key="6">
    <source>
        <dbReference type="ARBA" id="ARBA00023157"/>
    </source>
</evidence>
<keyword evidence="2" id="KW-0645">Protease</keyword>
<feature type="domain" description="Peptidase C1A papain C-terminal" evidence="9">
    <location>
        <begin position="193"/>
        <end position="410"/>
    </location>
</feature>
<dbReference type="InterPro" id="IPR025661">
    <property type="entry name" value="Pept_asp_AS"/>
</dbReference>
<keyword evidence="5" id="KW-0865">Zymogen</keyword>
<evidence type="ECO:0000313" key="11">
    <source>
        <dbReference type="Proteomes" id="UP000887540"/>
    </source>
</evidence>
<evidence type="ECO:0000256" key="1">
    <source>
        <dbReference type="ARBA" id="ARBA00008455"/>
    </source>
</evidence>
<dbReference type="InterPro" id="IPR000668">
    <property type="entry name" value="Peptidase_C1A_C"/>
</dbReference>
<dbReference type="SMART" id="SM00848">
    <property type="entry name" value="Inhibitor_I29"/>
    <property type="match status" value="1"/>
</dbReference>
<dbReference type="Gene3D" id="3.90.70.10">
    <property type="entry name" value="Cysteine proteinases"/>
    <property type="match status" value="1"/>
</dbReference>
<keyword evidence="4" id="KW-0788">Thiol protease</keyword>
<dbReference type="Pfam" id="PF08246">
    <property type="entry name" value="Inhibitor_I29"/>
    <property type="match status" value="1"/>
</dbReference>
<protein>
    <recommendedName>
        <fullName evidence="7">Cathepsin L-like</fullName>
    </recommendedName>
</protein>
<dbReference type="SMART" id="SM00645">
    <property type="entry name" value="Pept_C1"/>
    <property type="match status" value="1"/>
</dbReference>
<dbReference type="GO" id="GO:0008234">
    <property type="term" value="F:cysteine-type peptidase activity"/>
    <property type="evidence" value="ECO:0007669"/>
    <property type="project" value="UniProtKB-KW"/>
</dbReference>
<dbReference type="Pfam" id="PF00112">
    <property type="entry name" value="Peptidase_C1"/>
    <property type="match status" value="1"/>
</dbReference>
<organism evidence="11 12">
    <name type="scientific">Acrobeloides nanus</name>
    <dbReference type="NCBI Taxonomy" id="290746"/>
    <lineage>
        <taxon>Eukaryota</taxon>
        <taxon>Metazoa</taxon>
        <taxon>Ecdysozoa</taxon>
        <taxon>Nematoda</taxon>
        <taxon>Chromadorea</taxon>
        <taxon>Rhabditida</taxon>
        <taxon>Tylenchina</taxon>
        <taxon>Cephalobomorpha</taxon>
        <taxon>Cephaloboidea</taxon>
        <taxon>Cephalobidae</taxon>
        <taxon>Acrobeloides</taxon>
    </lineage>
</organism>
<name>A0A914C9A4_9BILA</name>
<dbReference type="PANTHER" id="PTHR12411">
    <property type="entry name" value="CYSTEINE PROTEASE FAMILY C1-RELATED"/>
    <property type="match status" value="1"/>
</dbReference>
<proteinExistence type="inferred from homology"/>
<dbReference type="FunFam" id="3.90.70.10:FF:000006">
    <property type="entry name" value="Cathepsin S"/>
    <property type="match status" value="1"/>
</dbReference>
<evidence type="ECO:0000256" key="3">
    <source>
        <dbReference type="ARBA" id="ARBA00022801"/>
    </source>
</evidence>
<feature type="signal peptide" evidence="8">
    <location>
        <begin position="1"/>
        <end position="20"/>
    </location>
</feature>
<evidence type="ECO:0000259" key="9">
    <source>
        <dbReference type="SMART" id="SM00645"/>
    </source>
</evidence>
<feature type="domain" description="Cathepsin propeptide inhibitor" evidence="10">
    <location>
        <begin position="76"/>
        <end position="136"/>
    </location>
</feature>
<feature type="chain" id="PRO_5036688647" description="Cathepsin L-like" evidence="8">
    <location>
        <begin position="21"/>
        <end position="411"/>
    </location>
</feature>
<dbReference type="InterPro" id="IPR025660">
    <property type="entry name" value="Pept_his_AS"/>
</dbReference>
<dbReference type="SUPFAM" id="SSF54001">
    <property type="entry name" value="Cysteine proteinases"/>
    <property type="match status" value="1"/>
</dbReference>
<keyword evidence="3" id="KW-0378">Hydrolase</keyword>
<dbReference type="Proteomes" id="UP000887540">
    <property type="component" value="Unplaced"/>
</dbReference>
<keyword evidence="8" id="KW-0732">Signal</keyword>
<dbReference type="PROSITE" id="PS00639">
    <property type="entry name" value="THIOL_PROTEASE_HIS"/>
    <property type="match status" value="1"/>
</dbReference>
<reference evidence="12" key="1">
    <citation type="submission" date="2022-11" db="UniProtKB">
        <authorList>
            <consortium name="WormBaseParasite"/>
        </authorList>
    </citation>
    <scope>IDENTIFICATION</scope>
</reference>
<dbReference type="CDD" id="cd02248">
    <property type="entry name" value="Peptidase_C1A"/>
    <property type="match status" value="1"/>
</dbReference>
<evidence type="ECO:0000259" key="10">
    <source>
        <dbReference type="SMART" id="SM00848"/>
    </source>
</evidence>
<dbReference type="InterPro" id="IPR013201">
    <property type="entry name" value="Prot_inhib_I29"/>
</dbReference>
<evidence type="ECO:0000256" key="4">
    <source>
        <dbReference type="ARBA" id="ARBA00022807"/>
    </source>
</evidence>
<accession>A0A914C9A4</accession>
<keyword evidence="6" id="KW-1015">Disulfide bond</keyword>
<dbReference type="InterPro" id="IPR013128">
    <property type="entry name" value="Peptidase_C1A"/>
</dbReference>
<dbReference type="PROSITE" id="PS00640">
    <property type="entry name" value="THIOL_PROTEASE_ASN"/>
    <property type="match status" value="1"/>
</dbReference>
<dbReference type="GO" id="GO:0006508">
    <property type="term" value="P:proteolysis"/>
    <property type="evidence" value="ECO:0007669"/>
    <property type="project" value="UniProtKB-KW"/>
</dbReference>
<evidence type="ECO:0000313" key="12">
    <source>
        <dbReference type="WBParaSite" id="ACRNAN_Path_641.g2387.t2"/>
    </source>
</evidence>
<keyword evidence="11" id="KW-1185">Reference proteome</keyword>
<evidence type="ECO:0000256" key="2">
    <source>
        <dbReference type="ARBA" id="ARBA00022670"/>
    </source>
</evidence>
<evidence type="ECO:0000256" key="8">
    <source>
        <dbReference type="SAM" id="SignalP"/>
    </source>
</evidence>
<dbReference type="WBParaSite" id="ACRNAN_Path_641.g2387.t2">
    <property type="protein sequence ID" value="ACRNAN_Path_641.g2387.t2"/>
    <property type="gene ID" value="ACRNAN_Path_641.g2387"/>
</dbReference>
<sequence length="411" mass="46712">MASGQFVLFCLAAWIALSFAEIDENTNYKRWRLMVGAGPDADLEKAVENAHRTRGRQYVRSRESLTKLIQQSFDDWEVYKTLHSKRFDSEDLETERMLAFLSAQQTVRRHNDAYERGDASFKLAVNPIADLPFHEYRQLNGFRQIDLLRKKNTIDSLSHPFSEYRKLNGYRRIYGDSLTKNSSRFLPPMNVQVPDEVDWRDHGYVTGVKNQGMCGSCWAFSSTGALEGQHKRATGQLVSLSEQNLVDCSEKFGNHGCNGGLMDFAFQYIKENHGIDTEDSYPYLAKQQRKCKFTRSKVGADDTGFVDLPEGDEEQLKTAVATQGPISVAIDAGHRSFQLYKEGVYYEKECSSEMLDHGVLVVGYGTDPVHGDYWIVKNSWGETWGENGYIRIARNRQNHCGIASKASYPLV</sequence>
<dbReference type="InterPro" id="IPR039417">
    <property type="entry name" value="Peptidase_C1A_papain-like"/>
</dbReference>
<dbReference type="InterPro" id="IPR038765">
    <property type="entry name" value="Papain-like_cys_pep_sf"/>
</dbReference>
<evidence type="ECO:0000256" key="7">
    <source>
        <dbReference type="ARBA" id="ARBA00069138"/>
    </source>
</evidence>
<evidence type="ECO:0000256" key="5">
    <source>
        <dbReference type="ARBA" id="ARBA00023145"/>
    </source>
</evidence>